<dbReference type="CDD" id="cd00200">
    <property type="entry name" value="WD40"/>
    <property type="match status" value="1"/>
</dbReference>
<feature type="repeat" description="WD" evidence="3">
    <location>
        <begin position="366"/>
        <end position="395"/>
    </location>
</feature>
<dbReference type="GO" id="GO:0000421">
    <property type="term" value="C:autophagosome membrane"/>
    <property type="evidence" value="ECO:0007669"/>
    <property type="project" value="TreeGrafter"/>
</dbReference>
<dbReference type="InterPro" id="IPR045160">
    <property type="entry name" value="ATG16"/>
</dbReference>
<name>A0A9P1J0L5_9PELO</name>
<dbReference type="EMBL" id="CANHGI010000006">
    <property type="protein sequence ID" value="CAI5455914.1"/>
    <property type="molecule type" value="Genomic_DNA"/>
</dbReference>
<protein>
    <recommendedName>
        <fullName evidence="7">Autophagy-related protein 16 domain-containing protein</fullName>
    </recommendedName>
</protein>
<dbReference type="GO" id="GO:0000045">
    <property type="term" value="P:autophagosome assembly"/>
    <property type="evidence" value="ECO:0007669"/>
    <property type="project" value="InterPro"/>
</dbReference>
<keyword evidence="2" id="KW-0677">Repeat</keyword>
<dbReference type="Pfam" id="PF00400">
    <property type="entry name" value="WD40"/>
    <property type="match status" value="4"/>
</dbReference>
<dbReference type="SUPFAM" id="SSF50978">
    <property type="entry name" value="WD40 repeat-like"/>
    <property type="match status" value="1"/>
</dbReference>
<dbReference type="InterPro" id="IPR019775">
    <property type="entry name" value="WD40_repeat_CS"/>
</dbReference>
<evidence type="ECO:0008006" key="7">
    <source>
        <dbReference type="Google" id="ProtNLM"/>
    </source>
</evidence>
<dbReference type="SMART" id="SM00320">
    <property type="entry name" value="WD40"/>
    <property type="match status" value="7"/>
</dbReference>
<dbReference type="GO" id="GO:0034274">
    <property type="term" value="C:Atg12-Atg5-Atg16 complex"/>
    <property type="evidence" value="ECO:0007669"/>
    <property type="project" value="TreeGrafter"/>
</dbReference>
<dbReference type="GO" id="GO:0043495">
    <property type="term" value="F:protein-membrane adaptor activity"/>
    <property type="evidence" value="ECO:0007669"/>
    <property type="project" value="TreeGrafter"/>
</dbReference>
<dbReference type="InterPro" id="IPR015943">
    <property type="entry name" value="WD40/YVTN_repeat-like_dom_sf"/>
</dbReference>
<feature type="repeat" description="WD" evidence="3">
    <location>
        <begin position="270"/>
        <end position="311"/>
    </location>
</feature>
<dbReference type="Proteomes" id="UP001152747">
    <property type="component" value="Unassembled WGS sequence"/>
</dbReference>
<dbReference type="PANTHER" id="PTHR19878:SF8">
    <property type="entry name" value="AUTOPHAGY-RELATED 16, ISOFORM F"/>
    <property type="match status" value="1"/>
</dbReference>
<dbReference type="PROSITE" id="PS50294">
    <property type="entry name" value="WD_REPEATS_REGION"/>
    <property type="match status" value="1"/>
</dbReference>
<dbReference type="InterPro" id="IPR001680">
    <property type="entry name" value="WD40_rpt"/>
</dbReference>
<keyword evidence="6" id="KW-1185">Reference proteome</keyword>
<evidence type="ECO:0000313" key="6">
    <source>
        <dbReference type="Proteomes" id="UP001152747"/>
    </source>
</evidence>
<accession>A0A9P1J0L5</accession>
<proteinExistence type="predicted"/>
<sequence>MSKNDSFVEKISQQLDESQLKSKDFSDFCKHYAALSAEAEQKANVRNQNDEGSRLQDEIAQLYIDKGKNDQMLIDANTRNLRMEEKMEDFSHFLKQMDENYKKKCAKYAQLEVEFKRMKSDHSDNKDERLAFNTNVALLRDQIQKLEDERIQLMNKIRQLNEQKNEIQNAETQLEERRASLMAKDRANSQSIVRKDQEMTKLAAPEKEIKSDLFLADTIPTIKMFNIKIDDGEVNDVKWISQDTFATGGSDRCVKLWKTTDDEPLKLNSLTGSSASITQLDFDPQRRNLLASSNDKNLLLYNMDLLRLTATLSGHSDSVTCTKFYSTNGAISGSADRILKIWDLASQRCTRSFYPISKILDLETRFATSPAIFASAHHDKNVRIWDGRSSEPAQSVVLGGRVTSLFMSKTGQEMLCSTRDDTLSLIDIRTFGIVHNYSFENYHTSSDYSRCVISPGGDYVAAGGSNGAVVIWNKMTARIEKVLQSESESTVLSIAWNPTGQGLLSAFRQKNVACYK</sequence>
<comment type="caution">
    <text evidence="5">The sequence shown here is derived from an EMBL/GenBank/DDBJ whole genome shotgun (WGS) entry which is preliminary data.</text>
</comment>
<gene>
    <name evidence="5" type="ORF">CAMP_LOCUS18551</name>
</gene>
<dbReference type="GO" id="GO:0034045">
    <property type="term" value="C:phagophore assembly site membrane"/>
    <property type="evidence" value="ECO:0007669"/>
    <property type="project" value="TreeGrafter"/>
</dbReference>
<evidence type="ECO:0000256" key="4">
    <source>
        <dbReference type="SAM" id="Coils"/>
    </source>
</evidence>
<dbReference type="PROSITE" id="PS00678">
    <property type="entry name" value="WD_REPEATS_1"/>
    <property type="match status" value="1"/>
</dbReference>
<dbReference type="AlphaFoldDB" id="A0A9P1J0L5"/>
<evidence type="ECO:0000313" key="5">
    <source>
        <dbReference type="EMBL" id="CAI5455914.1"/>
    </source>
</evidence>
<keyword evidence="4" id="KW-0175">Coiled coil</keyword>
<dbReference type="InterPro" id="IPR036322">
    <property type="entry name" value="WD40_repeat_dom_sf"/>
</dbReference>
<organism evidence="5 6">
    <name type="scientific">Caenorhabditis angaria</name>
    <dbReference type="NCBI Taxonomy" id="860376"/>
    <lineage>
        <taxon>Eukaryota</taxon>
        <taxon>Metazoa</taxon>
        <taxon>Ecdysozoa</taxon>
        <taxon>Nematoda</taxon>
        <taxon>Chromadorea</taxon>
        <taxon>Rhabditida</taxon>
        <taxon>Rhabditina</taxon>
        <taxon>Rhabditomorpha</taxon>
        <taxon>Rhabditoidea</taxon>
        <taxon>Rhabditidae</taxon>
        <taxon>Peloderinae</taxon>
        <taxon>Caenorhabditis</taxon>
    </lineage>
</organism>
<evidence type="ECO:0000256" key="1">
    <source>
        <dbReference type="ARBA" id="ARBA00022574"/>
    </source>
</evidence>
<dbReference type="PROSITE" id="PS50082">
    <property type="entry name" value="WD_REPEATS_2"/>
    <property type="match status" value="3"/>
</dbReference>
<dbReference type="Gene3D" id="2.130.10.10">
    <property type="entry name" value="YVTN repeat-like/Quinoprotein amine dehydrogenase"/>
    <property type="match status" value="2"/>
</dbReference>
<feature type="coiled-coil region" evidence="4">
    <location>
        <begin position="94"/>
        <end position="184"/>
    </location>
</feature>
<evidence type="ECO:0000256" key="3">
    <source>
        <dbReference type="PROSITE-ProRule" id="PRU00221"/>
    </source>
</evidence>
<dbReference type="OrthoDB" id="6262491at2759"/>
<feature type="repeat" description="WD" evidence="3">
    <location>
        <begin position="312"/>
        <end position="352"/>
    </location>
</feature>
<reference evidence="5" key="1">
    <citation type="submission" date="2022-11" db="EMBL/GenBank/DDBJ databases">
        <authorList>
            <person name="Kikuchi T."/>
        </authorList>
    </citation>
    <scope>NUCLEOTIDE SEQUENCE</scope>
    <source>
        <strain evidence="5">PS1010</strain>
    </source>
</reference>
<dbReference type="PANTHER" id="PTHR19878">
    <property type="entry name" value="AUTOPHAGY PROTEIN 16-LIKE"/>
    <property type="match status" value="1"/>
</dbReference>
<evidence type="ECO:0000256" key="2">
    <source>
        <dbReference type="ARBA" id="ARBA00022737"/>
    </source>
</evidence>
<keyword evidence="1 3" id="KW-0853">WD repeat</keyword>